<name>A0AC35UHB3_9BILA</name>
<reference evidence="2" key="1">
    <citation type="submission" date="2016-11" db="UniProtKB">
        <authorList>
            <consortium name="WormBaseParasite"/>
        </authorList>
    </citation>
    <scope>IDENTIFICATION</scope>
    <source>
        <strain evidence="2">KR3021</strain>
    </source>
</reference>
<protein>
    <submittedName>
        <fullName evidence="2">G_PROTEIN_RECEP_F1_2 domain-containing protein</fullName>
    </submittedName>
</protein>
<sequence length="519" mass="58463">MHWLMNHARFLINSCILGNLMVMVSFKMDKQLQTISNYFLFSLAVADACVGSVSIPLWVYFAATRYWGLGYEICQVWLCVDYTMSNASVLNLLVISFDRYFSVTRPLSYRPQRTTRKALMVIAFTYVFSAIMWPGFIIAYPYIEGKFSAEPGRCVVQFLETSAFVTVLTAGVAFYLPVTILIILYGRVYVETQHRQKEFKKLQANTYRSTNQQTRDFQSNSSCSFKDKRYASLRKGNLLSFLKNSEEPDIICEKKINSCCFGGCFSKNKNIMSSEVSENLGQKEDETSVTLSYAGGASPPETKSNFIDGSRSVPNASPEGEICVLNTYTVLIELADGENKRPSVKLGKCTRNIPQISNSSSATKCIIQKVETSLNVISENSIDQGSGAQRSKSTNFPNRLAANGFHSSLKLSKSMDTHKNNEPKECTTMICPNNDIEKKKSDKERRKNEKRQESKAAKTLSAILIAFIVTWLPYNVIVVSEAFFPNSINEIYFTISYMLCYINSFVNPLLYAWCHPGLA</sequence>
<dbReference type="Proteomes" id="UP000095286">
    <property type="component" value="Unplaced"/>
</dbReference>
<accession>A0AC35UHB3</accession>
<proteinExistence type="predicted"/>
<evidence type="ECO:0000313" key="1">
    <source>
        <dbReference type="Proteomes" id="UP000095286"/>
    </source>
</evidence>
<organism evidence="1 2">
    <name type="scientific">Rhabditophanes sp. KR3021</name>
    <dbReference type="NCBI Taxonomy" id="114890"/>
    <lineage>
        <taxon>Eukaryota</taxon>
        <taxon>Metazoa</taxon>
        <taxon>Ecdysozoa</taxon>
        <taxon>Nematoda</taxon>
        <taxon>Chromadorea</taxon>
        <taxon>Rhabditida</taxon>
        <taxon>Tylenchina</taxon>
        <taxon>Panagrolaimomorpha</taxon>
        <taxon>Strongyloidoidea</taxon>
        <taxon>Alloionematidae</taxon>
        <taxon>Rhabditophanes</taxon>
    </lineage>
</organism>
<evidence type="ECO:0000313" key="2">
    <source>
        <dbReference type="WBParaSite" id="RSKR_0001126900.2"/>
    </source>
</evidence>
<dbReference type="WBParaSite" id="RSKR_0001126900.2">
    <property type="protein sequence ID" value="RSKR_0001126900.2"/>
    <property type="gene ID" value="RSKR_0001126900"/>
</dbReference>